<evidence type="ECO:0000313" key="4">
    <source>
        <dbReference type="Proteomes" id="UP000003280"/>
    </source>
</evidence>
<dbReference type="Gene3D" id="2.20.25.110">
    <property type="entry name" value="S-adenosyl-L-methionine-dependent methyltransferases"/>
    <property type="match status" value="1"/>
</dbReference>
<organism evidence="3 4">
    <name type="scientific">Peptoniphilus duerdenii ATCC BAA-1640</name>
    <dbReference type="NCBI Taxonomy" id="862517"/>
    <lineage>
        <taxon>Bacteria</taxon>
        <taxon>Bacillati</taxon>
        <taxon>Bacillota</taxon>
        <taxon>Tissierellia</taxon>
        <taxon>Tissierellales</taxon>
        <taxon>Peptoniphilaceae</taxon>
        <taxon>Peptoniphilus</taxon>
    </lineage>
</organism>
<proteinExistence type="predicted"/>
<dbReference type="eggNOG" id="COG4976">
    <property type="taxonomic scope" value="Bacteria"/>
</dbReference>
<dbReference type="OrthoDB" id="9811589at2"/>
<dbReference type="InterPro" id="IPR029063">
    <property type="entry name" value="SAM-dependent_MTases_sf"/>
</dbReference>
<dbReference type="PANTHER" id="PTHR43861">
    <property type="entry name" value="TRANS-ACONITATE 2-METHYLTRANSFERASE-RELATED"/>
    <property type="match status" value="1"/>
</dbReference>
<accession>E0NP07</accession>
<gene>
    <name evidence="3" type="ORF">HMPREF9225_1896</name>
</gene>
<dbReference type="Proteomes" id="UP000003280">
    <property type="component" value="Unassembled WGS sequence"/>
</dbReference>
<dbReference type="Gene3D" id="3.40.50.150">
    <property type="entry name" value="Vaccinia Virus protein VP39"/>
    <property type="match status" value="1"/>
</dbReference>
<dbReference type="GO" id="GO:0032259">
    <property type="term" value="P:methylation"/>
    <property type="evidence" value="ECO:0007669"/>
    <property type="project" value="UniProtKB-KW"/>
</dbReference>
<keyword evidence="4" id="KW-1185">Reference proteome</keyword>
<dbReference type="GO" id="GO:0008168">
    <property type="term" value="F:methyltransferase activity"/>
    <property type="evidence" value="ECO:0007669"/>
    <property type="project" value="UniProtKB-KW"/>
</dbReference>
<evidence type="ECO:0000256" key="1">
    <source>
        <dbReference type="ARBA" id="ARBA00022679"/>
    </source>
</evidence>
<dbReference type="EMBL" id="AEEH01000053">
    <property type="protein sequence ID" value="EFM24475.1"/>
    <property type="molecule type" value="Genomic_DNA"/>
</dbReference>
<name>E0NP07_9FIRM</name>
<evidence type="ECO:0000259" key="2">
    <source>
        <dbReference type="Pfam" id="PF13649"/>
    </source>
</evidence>
<dbReference type="CDD" id="cd02440">
    <property type="entry name" value="AdoMet_MTases"/>
    <property type="match status" value="1"/>
</dbReference>
<dbReference type="SUPFAM" id="SSF53335">
    <property type="entry name" value="S-adenosyl-L-methionine-dependent methyltransferases"/>
    <property type="match status" value="1"/>
</dbReference>
<dbReference type="InterPro" id="IPR041698">
    <property type="entry name" value="Methyltransf_25"/>
</dbReference>
<protein>
    <submittedName>
        <fullName evidence="3">Methyltransferase domain protein</fullName>
    </submittedName>
</protein>
<evidence type="ECO:0000313" key="3">
    <source>
        <dbReference type="EMBL" id="EFM24475.1"/>
    </source>
</evidence>
<sequence>MYDLDYEGFAEFIKEKLNGKESVLDMGCGTGTMMKLLEDDFEIDGFDLSPDMLAMARNKVKGNLYCLDMRSFDMHKSYDAIISSGDSLSYILDTEELKDIFKNVANNLNEGGIFIFDLNTFYKFQNMEEVYIDETENVFYVWENFFDEEERLNYYDINFFVKEENGTYRRFIENHVECAHDIKTVKNYLEECGFRVELYNNYSDEGGIDTAKRVTFVCYGENL</sequence>
<comment type="caution">
    <text evidence="3">The sequence shown here is derived from an EMBL/GenBank/DDBJ whole genome shotgun (WGS) entry which is preliminary data.</text>
</comment>
<dbReference type="STRING" id="862517.HMPREF9225_1896"/>
<reference evidence="3 4" key="1">
    <citation type="submission" date="2010-07" db="EMBL/GenBank/DDBJ databases">
        <authorList>
            <person name="Muzny D."/>
            <person name="Qin X."/>
            <person name="Deng J."/>
            <person name="Jiang H."/>
            <person name="Liu Y."/>
            <person name="Qu J."/>
            <person name="Song X.-Z."/>
            <person name="Zhang L."/>
            <person name="Thornton R."/>
            <person name="Coyle M."/>
            <person name="Francisco L."/>
            <person name="Jackson L."/>
            <person name="Javaid M."/>
            <person name="Korchina V."/>
            <person name="Kovar C."/>
            <person name="Mata R."/>
            <person name="Mathew T."/>
            <person name="Ngo R."/>
            <person name="Nguyen L."/>
            <person name="Nguyen N."/>
            <person name="Okwuonu G."/>
            <person name="Ongeri F."/>
            <person name="Pham C."/>
            <person name="Simmons D."/>
            <person name="Wilczek-Boney K."/>
            <person name="Hale W."/>
            <person name="Jakkamsetti A."/>
            <person name="Pham P."/>
            <person name="Ruth R."/>
            <person name="San Lucas F."/>
            <person name="Warren J."/>
            <person name="Zhang J."/>
            <person name="Zhao Z."/>
            <person name="Zhou C."/>
            <person name="Zhu D."/>
            <person name="Lee S."/>
            <person name="Bess C."/>
            <person name="Blankenburg K."/>
            <person name="Forbes L."/>
            <person name="Fu Q."/>
            <person name="Gubbala S."/>
            <person name="Hirani K."/>
            <person name="Jayaseelan J.C."/>
            <person name="Lara F."/>
            <person name="Munidasa M."/>
            <person name="Palculict T."/>
            <person name="Patil S."/>
            <person name="Pu L.-L."/>
            <person name="Saada N."/>
            <person name="Tang L."/>
            <person name="Weissenberger G."/>
            <person name="Zhu Y."/>
            <person name="Hemphill L."/>
            <person name="Shang Y."/>
            <person name="Youmans B."/>
            <person name="Ayvaz T."/>
            <person name="Ross M."/>
            <person name="Santibanez J."/>
            <person name="Aqrawi P."/>
            <person name="Gross S."/>
            <person name="Joshi V."/>
            <person name="Fowler G."/>
            <person name="Nazareth L."/>
            <person name="Reid J."/>
            <person name="Worley K."/>
            <person name="Petrosino J."/>
            <person name="Highlander S."/>
            <person name="Gibbs R."/>
        </authorList>
    </citation>
    <scope>NUCLEOTIDE SEQUENCE [LARGE SCALE GENOMIC DNA]</scope>
    <source>
        <strain evidence="3 4">ATCC BAA-1640</strain>
    </source>
</reference>
<dbReference type="Pfam" id="PF13649">
    <property type="entry name" value="Methyltransf_25"/>
    <property type="match status" value="1"/>
</dbReference>
<keyword evidence="1 3" id="KW-0808">Transferase</keyword>
<keyword evidence="3" id="KW-0489">Methyltransferase</keyword>
<dbReference type="HOGENOM" id="CLU_069129_5_0_9"/>
<dbReference type="AlphaFoldDB" id="E0NP07"/>
<feature type="domain" description="Methyltransferase" evidence="2">
    <location>
        <begin position="23"/>
        <end position="112"/>
    </location>
</feature>